<reference evidence="10" key="2">
    <citation type="submission" date="2020-01" db="EMBL/GenBank/DDBJ databases">
        <authorList>
            <consortium name="NCBI Pathogen Detection Project"/>
        </authorList>
    </citation>
    <scope>NUCLEOTIDE SEQUENCE</scope>
    <source>
        <strain evidence="10">OLC2673_Aeromonas</strain>
    </source>
</reference>
<gene>
    <name evidence="10" type="ORF">JAJ28_001445</name>
</gene>
<name>A0AAD3YJR8_AERHY</name>
<dbReference type="AlphaFoldDB" id="A0AAD3YJR8"/>
<dbReference type="InterPro" id="IPR025713">
    <property type="entry name" value="MotB-like_N_dom"/>
</dbReference>
<reference evidence="10" key="1">
    <citation type="journal article" date="2018" name="Genome Biol.">
        <title>SKESA: strategic k-mer extension for scrupulous assemblies.</title>
        <authorList>
            <person name="Souvorov A."/>
            <person name="Agarwala R."/>
            <person name="Lipman D.J."/>
        </authorList>
    </citation>
    <scope>NUCLEOTIDE SEQUENCE</scope>
    <source>
        <strain evidence="10">OLC2673_Aeromonas</strain>
    </source>
</reference>
<evidence type="ECO:0000256" key="4">
    <source>
        <dbReference type="ARBA" id="ARBA00022692"/>
    </source>
</evidence>
<evidence type="ECO:0000313" key="11">
    <source>
        <dbReference type="Proteomes" id="UP000859505"/>
    </source>
</evidence>
<dbReference type="InterPro" id="IPR050330">
    <property type="entry name" value="Bact_OuterMem_StrucFunc"/>
</dbReference>
<feature type="domain" description="OmpA-like" evidence="9">
    <location>
        <begin position="139"/>
        <end position="259"/>
    </location>
</feature>
<dbReference type="PANTHER" id="PTHR30329">
    <property type="entry name" value="STATOR ELEMENT OF FLAGELLAR MOTOR COMPLEX"/>
    <property type="match status" value="1"/>
</dbReference>
<dbReference type="Proteomes" id="UP000859505">
    <property type="component" value="Unassembled WGS sequence"/>
</dbReference>
<keyword evidence="5 8" id="KW-1133">Transmembrane helix</keyword>
<feature type="transmembrane region" description="Helical" evidence="8">
    <location>
        <begin position="21"/>
        <end position="42"/>
    </location>
</feature>
<dbReference type="PANTHER" id="PTHR30329:SF20">
    <property type="entry name" value="EXPORTED PROTEIN"/>
    <property type="match status" value="1"/>
</dbReference>
<dbReference type="CDD" id="cd07185">
    <property type="entry name" value="OmpA_C-like"/>
    <property type="match status" value="1"/>
</dbReference>
<keyword evidence="6 7" id="KW-0472">Membrane</keyword>
<evidence type="ECO:0000313" key="10">
    <source>
        <dbReference type="EMBL" id="HAT6343732.1"/>
    </source>
</evidence>
<dbReference type="EMBL" id="DACTUL010000008">
    <property type="protein sequence ID" value="HAT6343732.1"/>
    <property type="molecule type" value="Genomic_DNA"/>
</dbReference>
<keyword evidence="3" id="KW-1003">Cell membrane</keyword>
<dbReference type="RefSeq" id="WP_206819622.1">
    <property type="nucleotide sequence ID" value="NZ_CP045220.1"/>
</dbReference>
<evidence type="ECO:0000256" key="8">
    <source>
        <dbReference type="SAM" id="Phobius"/>
    </source>
</evidence>
<dbReference type="Pfam" id="PF13677">
    <property type="entry name" value="MotB_plug"/>
    <property type="match status" value="1"/>
</dbReference>
<comment type="caution">
    <text evidence="10">The sequence shown here is derived from an EMBL/GenBank/DDBJ whole genome shotgun (WGS) entry which is preliminary data.</text>
</comment>
<accession>A0AAD3YJR8</accession>
<keyword evidence="4 8" id="KW-0812">Transmembrane</keyword>
<dbReference type="GO" id="GO:0005886">
    <property type="term" value="C:plasma membrane"/>
    <property type="evidence" value="ECO:0007669"/>
    <property type="project" value="UniProtKB-SubCell"/>
</dbReference>
<comment type="subcellular location">
    <subcellularLocation>
        <location evidence="1">Cell membrane</location>
        <topology evidence="1">Single-pass membrane protein</topology>
    </subcellularLocation>
</comment>
<protein>
    <submittedName>
        <fullName evidence="10">OmpA family protein</fullName>
    </submittedName>
</protein>
<comment type="similarity">
    <text evidence="2">Belongs to the MotB family.</text>
</comment>
<organism evidence="10 11">
    <name type="scientific">Aeromonas hydrophila</name>
    <dbReference type="NCBI Taxonomy" id="644"/>
    <lineage>
        <taxon>Bacteria</taxon>
        <taxon>Pseudomonadati</taxon>
        <taxon>Pseudomonadota</taxon>
        <taxon>Gammaproteobacteria</taxon>
        <taxon>Aeromonadales</taxon>
        <taxon>Aeromonadaceae</taxon>
        <taxon>Aeromonas</taxon>
    </lineage>
</organism>
<dbReference type="PROSITE" id="PS51123">
    <property type="entry name" value="OMPA_2"/>
    <property type="match status" value="1"/>
</dbReference>
<evidence type="ECO:0000256" key="7">
    <source>
        <dbReference type="PROSITE-ProRule" id="PRU00473"/>
    </source>
</evidence>
<evidence type="ECO:0000256" key="1">
    <source>
        <dbReference type="ARBA" id="ARBA00004162"/>
    </source>
</evidence>
<evidence type="ECO:0000259" key="9">
    <source>
        <dbReference type="PROSITE" id="PS51123"/>
    </source>
</evidence>
<evidence type="ECO:0000256" key="3">
    <source>
        <dbReference type="ARBA" id="ARBA00022475"/>
    </source>
</evidence>
<dbReference type="InterPro" id="IPR036737">
    <property type="entry name" value="OmpA-like_sf"/>
</dbReference>
<dbReference type="InterPro" id="IPR006665">
    <property type="entry name" value="OmpA-like"/>
</dbReference>
<proteinExistence type="inferred from homology"/>
<dbReference type="Pfam" id="PF00691">
    <property type="entry name" value="OmpA"/>
    <property type="match status" value="1"/>
</dbReference>
<dbReference type="Gene3D" id="3.30.1330.60">
    <property type="entry name" value="OmpA-like domain"/>
    <property type="match status" value="1"/>
</dbReference>
<dbReference type="SUPFAM" id="SSF103088">
    <property type="entry name" value="OmpA-like"/>
    <property type="match status" value="1"/>
</dbReference>
<evidence type="ECO:0000256" key="2">
    <source>
        <dbReference type="ARBA" id="ARBA00008914"/>
    </source>
</evidence>
<evidence type="ECO:0000256" key="5">
    <source>
        <dbReference type="ARBA" id="ARBA00022989"/>
    </source>
</evidence>
<sequence length="308" mass="33573">MRKRYRLHLQGREHLDRWLVSYADYMTLIFALFVVLYSVALVNKDKYRAVIDGMTQAFNVMQPRSDGLLEGQGKSLLNNEVSAASSVLESATARSPSLAPISGVPIAQDGMTLAKIDTQLQESMGSLVDAGVVKLTLNDNWLTVELSSGLLFGSGSAFMSTNADPVLNTLSSILKQVDNYVRVRGYTDNQQINNEIFRSNWTLSAARAEAVLTALIAKGIAPQRLAYEAYGEFSPFTDNSTEQGRLQNRKVVVAISKFAWVPPVPVSTPPVQPVTETQVPAVQQAVEAGEVKVITLPGGGIRITTRQD</sequence>
<evidence type="ECO:0000256" key="6">
    <source>
        <dbReference type="ARBA" id="ARBA00023136"/>
    </source>
</evidence>